<reference evidence="1 2" key="1">
    <citation type="submission" date="2018-06" db="EMBL/GenBank/DDBJ databases">
        <title>Genomic Encyclopedia of Type Strains, Phase IV (KMG-V): Genome sequencing to study the core and pangenomes of soil and plant-associated prokaryotes.</title>
        <authorList>
            <person name="Whitman W."/>
        </authorList>
    </citation>
    <scope>NUCLEOTIDE SEQUENCE [LARGE SCALE GENOMIC DNA]</scope>
    <source>
        <strain evidence="1 2">SRCL-318</strain>
    </source>
</reference>
<dbReference type="Proteomes" id="UP000247772">
    <property type="component" value="Unassembled WGS sequence"/>
</dbReference>
<dbReference type="EMBL" id="QJSQ01000071">
    <property type="protein sequence ID" value="PYE11988.1"/>
    <property type="molecule type" value="Genomic_DNA"/>
</dbReference>
<feature type="non-terminal residue" evidence="1">
    <location>
        <position position="25"/>
    </location>
</feature>
<name>A0A2V4SWJ8_9BURK</name>
<gene>
    <name evidence="1" type="ORF">C7410_1711</name>
</gene>
<comment type="caution">
    <text evidence="1">The sequence shown here is derived from an EMBL/GenBank/DDBJ whole genome shotgun (WGS) entry which is preliminary data.</text>
</comment>
<evidence type="ECO:0000313" key="1">
    <source>
        <dbReference type="EMBL" id="PYE11988.1"/>
    </source>
</evidence>
<proteinExistence type="predicted"/>
<evidence type="ECO:0000313" key="2">
    <source>
        <dbReference type="Proteomes" id="UP000247772"/>
    </source>
</evidence>
<organism evidence="1 2">
    <name type="scientific">Paraburkholderia silvatlantica</name>
    <dbReference type="NCBI Taxonomy" id="321895"/>
    <lineage>
        <taxon>Bacteria</taxon>
        <taxon>Pseudomonadati</taxon>
        <taxon>Pseudomonadota</taxon>
        <taxon>Betaproteobacteria</taxon>
        <taxon>Burkholderiales</taxon>
        <taxon>Burkholderiaceae</taxon>
        <taxon>Paraburkholderia</taxon>
    </lineage>
</organism>
<sequence length="25" mass="2998">MFDEVMKRFEQQAPVCVMARLALQR</sequence>
<accession>A0A2V4SWJ8</accession>
<protein>
    <submittedName>
        <fullName evidence="1">Uncharacterized protein</fullName>
    </submittedName>
</protein>
<dbReference type="AlphaFoldDB" id="A0A2V4SWJ8"/>